<dbReference type="Gene3D" id="3.40.630.10">
    <property type="entry name" value="Zn peptidases"/>
    <property type="match status" value="1"/>
</dbReference>
<organism evidence="4 5">
    <name type="scientific">Ruixingdingia sedimenti</name>
    <dbReference type="NCBI Taxonomy" id="3073604"/>
    <lineage>
        <taxon>Bacteria</taxon>
        <taxon>Pseudomonadati</taxon>
        <taxon>Pseudomonadota</taxon>
        <taxon>Alphaproteobacteria</taxon>
        <taxon>Rhodobacterales</taxon>
        <taxon>Paracoccaceae</taxon>
        <taxon>Ruixingdingia</taxon>
    </lineage>
</organism>
<dbReference type="Gene3D" id="3.30.70.360">
    <property type="match status" value="1"/>
</dbReference>
<protein>
    <submittedName>
        <fullName evidence="4">Zn-dependent hydrolase</fullName>
    </submittedName>
</protein>
<dbReference type="Proteomes" id="UP001247754">
    <property type="component" value="Unassembled WGS sequence"/>
</dbReference>
<keyword evidence="5" id="KW-1185">Reference proteome</keyword>
<dbReference type="PANTHER" id="PTHR32494:SF5">
    <property type="entry name" value="ALLANTOATE AMIDOHYDROLASE"/>
    <property type="match status" value="1"/>
</dbReference>
<comment type="caution">
    <text evidence="4">The sequence shown here is derived from an EMBL/GenBank/DDBJ whole genome shotgun (WGS) entry which is preliminary data.</text>
</comment>
<evidence type="ECO:0000313" key="4">
    <source>
        <dbReference type="EMBL" id="MDR5653721.1"/>
    </source>
</evidence>
<keyword evidence="2 4" id="KW-0378">Hydrolase</keyword>
<dbReference type="NCBIfam" id="TIGR01879">
    <property type="entry name" value="hydantase"/>
    <property type="match status" value="1"/>
</dbReference>
<dbReference type="PANTHER" id="PTHR32494">
    <property type="entry name" value="ALLANTOATE DEIMINASE-RELATED"/>
    <property type="match status" value="1"/>
</dbReference>
<dbReference type="CDD" id="cd03884">
    <property type="entry name" value="M20_bAS"/>
    <property type="match status" value="1"/>
</dbReference>
<name>A0ABU1FA12_9RHOB</name>
<comment type="similarity">
    <text evidence="1">Belongs to the peptidase M20 family.</text>
</comment>
<dbReference type="InterPro" id="IPR036264">
    <property type="entry name" value="Bact_exopeptidase_dim_dom"/>
</dbReference>
<evidence type="ECO:0000256" key="1">
    <source>
        <dbReference type="ARBA" id="ARBA00006153"/>
    </source>
</evidence>
<dbReference type="InterPro" id="IPR002933">
    <property type="entry name" value="Peptidase_M20"/>
</dbReference>
<dbReference type="Pfam" id="PF01546">
    <property type="entry name" value="Peptidase_M20"/>
    <property type="match status" value="1"/>
</dbReference>
<dbReference type="Pfam" id="PF07687">
    <property type="entry name" value="M20_dimer"/>
    <property type="match status" value="1"/>
</dbReference>
<dbReference type="GO" id="GO:0016787">
    <property type="term" value="F:hydrolase activity"/>
    <property type="evidence" value="ECO:0007669"/>
    <property type="project" value="UniProtKB-KW"/>
</dbReference>
<sequence length="416" mass="44500">MPAPGENLRIDSARLWDSLMEMAKAGPGVAGGNNRQTLTDADAEGRALFRDWCQAAGCTMGVDTMGNMFATRPGTDPDALPVYIGSHLDTQPTGGKFDGVLGVLAGLEVIRSMNDLGIRTRHPVVVTNWTNEEGARFAPAMLASGVFAGVHTQDYAYARTDLDGKRFGDELARIGWVGDETVGARRMHAMFELHIEQGPILEAEGRDIGVVTHGQGLWWLEITLTGKDAHTGSTPMKMRVNAGLGMARITERVHQIAMSHQPDAVGAVGQVNVFPNSRNVIPGKVVFTVDIRSPDQAKLDAMRAEVERAAHAVAAELGLGCEIEAVGHFDPVTFDPGLVTVVRAAAERLGFSHMDIVSGAGHDACWINRVAPTVMIMCPCKDGLSHNEAEDILPQWAAAGTDVLFHAVLETAQVVS</sequence>
<dbReference type="InterPro" id="IPR010158">
    <property type="entry name" value="Amidase_Cbmase"/>
</dbReference>
<dbReference type="SUPFAM" id="SSF55031">
    <property type="entry name" value="Bacterial exopeptidase dimerisation domain"/>
    <property type="match status" value="1"/>
</dbReference>
<dbReference type="RefSeq" id="WP_310457959.1">
    <property type="nucleotide sequence ID" value="NZ_JAVKPH010000016.1"/>
</dbReference>
<evidence type="ECO:0000259" key="3">
    <source>
        <dbReference type="Pfam" id="PF07687"/>
    </source>
</evidence>
<proteinExistence type="inferred from homology"/>
<accession>A0ABU1FA12</accession>
<dbReference type="SUPFAM" id="SSF53187">
    <property type="entry name" value="Zn-dependent exopeptidases"/>
    <property type="match status" value="1"/>
</dbReference>
<evidence type="ECO:0000313" key="5">
    <source>
        <dbReference type="Proteomes" id="UP001247754"/>
    </source>
</evidence>
<dbReference type="InterPro" id="IPR011650">
    <property type="entry name" value="Peptidase_M20_dimer"/>
</dbReference>
<reference evidence="4 5" key="1">
    <citation type="submission" date="2023-09" db="EMBL/GenBank/DDBJ databases">
        <title>Xinfangfangia sedmenti sp. nov., isolated the sedment.</title>
        <authorList>
            <person name="Xu L."/>
        </authorList>
    </citation>
    <scope>NUCLEOTIDE SEQUENCE [LARGE SCALE GENOMIC DNA]</scope>
    <source>
        <strain evidence="4 5">LG-4</strain>
    </source>
</reference>
<gene>
    <name evidence="4" type="ORF">RGD00_13990</name>
</gene>
<dbReference type="EMBL" id="JAVKPH010000016">
    <property type="protein sequence ID" value="MDR5653721.1"/>
    <property type="molecule type" value="Genomic_DNA"/>
</dbReference>
<dbReference type="NCBIfam" id="NF009527">
    <property type="entry name" value="PRK12891.1"/>
    <property type="match status" value="1"/>
</dbReference>
<feature type="domain" description="Peptidase M20 dimerisation" evidence="3">
    <location>
        <begin position="215"/>
        <end position="314"/>
    </location>
</feature>
<dbReference type="NCBIfam" id="NF006769">
    <property type="entry name" value="PRK09290.1-3"/>
    <property type="match status" value="1"/>
</dbReference>
<evidence type="ECO:0000256" key="2">
    <source>
        <dbReference type="ARBA" id="ARBA00022801"/>
    </source>
</evidence>
<dbReference type="PIRSF" id="PIRSF001235">
    <property type="entry name" value="Amidase_carbamoylase"/>
    <property type="match status" value="1"/>
</dbReference>